<dbReference type="HOGENOM" id="CLU_405443_0_0_1"/>
<evidence type="ECO:0000313" key="3">
    <source>
        <dbReference type="Proteomes" id="UP000001861"/>
    </source>
</evidence>
<accession>D6RLH4</accession>
<evidence type="ECO:0000256" key="1">
    <source>
        <dbReference type="SAM" id="MobiDB-lite"/>
    </source>
</evidence>
<dbReference type="GeneID" id="9379795"/>
<dbReference type="Proteomes" id="UP000001861">
    <property type="component" value="Unassembled WGS sequence"/>
</dbReference>
<feature type="compositionally biased region" description="Basic and acidic residues" evidence="1">
    <location>
        <begin position="338"/>
        <end position="350"/>
    </location>
</feature>
<dbReference type="KEGG" id="cci:CC1G_14292"/>
<feature type="region of interest" description="Disordered" evidence="1">
    <location>
        <begin position="55"/>
        <end position="100"/>
    </location>
</feature>
<gene>
    <name evidence="2" type="ORF">CC1G_14292</name>
</gene>
<feature type="compositionally biased region" description="Basic and acidic residues" evidence="1">
    <location>
        <begin position="131"/>
        <end position="140"/>
    </location>
</feature>
<dbReference type="AlphaFoldDB" id="D6RLH4"/>
<dbReference type="OrthoDB" id="3043211at2759"/>
<dbReference type="VEuPathDB" id="FungiDB:CC1G_14292"/>
<feature type="region of interest" description="Disordered" evidence="1">
    <location>
        <begin position="119"/>
        <end position="170"/>
    </location>
</feature>
<comment type="caution">
    <text evidence="2">The sequence shown here is derived from an EMBL/GenBank/DDBJ whole genome shotgun (WGS) entry which is preliminary data.</text>
</comment>
<keyword evidence="3" id="KW-1185">Reference proteome</keyword>
<feature type="region of interest" description="Disordered" evidence="1">
    <location>
        <begin position="622"/>
        <end position="678"/>
    </location>
</feature>
<dbReference type="eggNOG" id="ENOG502TFUS">
    <property type="taxonomic scope" value="Eukaryota"/>
</dbReference>
<feature type="region of interest" description="Disordered" evidence="1">
    <location>
        <begin position="308"/>
        <end position="351"/>
    </location>
</feature>
<reference evidence="2 3" key="1">
    <citation type="journal article" date="2010" name="Proc. Natl. Acad. Sci. U.S.A.">
        <title>Insights into evolution of multicellular fungi from the assembled chromosomes of the mushroom Coprinopsis cinerea (Coprinus cinereus).</title>
        <authorList>
            <person name="Stajich J.E."/>
            <person name="Wilke S.K."/>
            <person name="Ahren D."/>
            <person name="Au C.H."/>
            <person name="Birren B.W."/>
            <person name="Borodovsky M."/>
            <person name="Burns C."/>
            <person name="Canback B."/>
            <person name="Casselton L.A."/>
            <person name="Cheng C.K."/>
            <person name="Deng J."/>
            <person name="Dietrich F.S."/>
            <person name="Fargo D.C."/>
            <person name="Farman M.L."/>
            <person name="Gathman A.C."/>
            <person name="Goldberg J."/>
            <person name="Guigo R."/>
            <person name="Hoegger P.J."/>
            <person name="Hooker J.B."/>
            <person name="Huggins A."/>
            <person name="James T.Y."/>
            <person name="Kamada T."/>
            <person name="Kilaru S."/>
            <person name="Kodira C."/>
            <person name="Kues U."/>
            <person name="Kupfer D."/>
            <person name="Kwan H.S."/>
            <person name="Lomsadze A."/>
            <person name="Li W."/>
            <person name="Lilly W.W."/>
            <person name="Ma L.J."/>
            <person name="Mackey A.J."/>
            <person name="Manning G."/>
            <person name="Martin F."/>
            <person name="Muraguchi H."/>
            <person name="Natvig D.O."/>
            <person name="Palmerini H."/>
            <person name="Ramesh M.A."/>
            <person name="Rehmeyer C.J."/>
            <person name="Roe B.A."/>
            <person name="Shenoy N."/>
            <person name="Stanke M."/>
            <person name="Ter-Hovhannisyan V."/>
            <person name="Tunlid A."/>
            <person name="Velagapudi R."/>
            <person name="Vision T.J."/>
            <person name="Zeng Q."/>
            <person name="Zolan M.E."/>
            <person name="Pukkila P.J."/>
        </authorList>
    </citation>
    <scope>NUCLEOTIDE SEQUENCE [LARGE SCALE GENOMIC DNA]</scope>
    <source>
        <strain evidence="3">Okayama-7 / 130 / ATCC MYA-4618 / FGSC 9003</strain>
    </source>
</reference>
<feature type="compositionally biased region" description="Acidic residues" evidence="1">
    <location>
        <begin position="309"/>
        <end position="329"/>
    </location>
</feature>
<dbReference type="EMBL" id="AACS02000003">
    <property type="protein sequence ID" value="EFI28268.1"/>
    <property type="molecule type" value="Genomic_DNA"/>
</dbReference>
<protein>
    <submittedName>
        <fullName evidence="2">Uncharacterized protein</fullName>
    </submittedName>
</protein>
<organism evidence="2 3">
    <name type="scientific">Coprinopsis cinerea (strain Okayama-7 / 130 / ATCC MYA-4618 / FGSC 9003)</name>
    <name type="common">Inky cap fungus</name>
    <name type="synonym">Hormographiella aspergillata</name>
    <dbReference type="NCBI Taxonomy" id="240176"/>
    <lineage>
        <taxon>Eukaryota</taxon>
        <taxon>Fungi</taxon>
        <taxon>Dikarya</taxon>
        <taxon>Basidiomycota</taxon>
        <taxon>Agaricomycotina</taxon>
        <taxon>Agaricomycetes</taxon>
        <taxon>Agaricomycetidae</taxon>
        <taxon>Agaricales</taxon>
        <taxon>Agaricineae</taxon>
        <taxon>Psathyrellaceae</taxon>
        <taxon>Coprinopsis</taxon>
    </lineage>
</organism>
<sequence>MLSASNLGDCKNPSCPDKGACIWYYPSDGNASEDRNCILVVCVCGCPGRMHAQRAAKGPSTEATPEPPQATNHPAPPSGPEIKTAQPQPSTTSSKTSTFPGFTSFSGLNKAYQERLQQQTPVPGFDPGTAARREGLDNLKKTTKKRSNPSTKSNQNPSSKRRASDKEKQHASDVLVLDLSVVLHPHARSLDIVGSVAMPDAIGAGFAAMNVRINSSMDPAAILKVLKEQLPRALSNHPELSLDGVRILIKAGGGQGKYTRMKAYPVVGGDATFADIQGCYVAGAYRGAPNWKNILYLIPAVGTRNFDVDGIEPEEDSSASDDAGTEDDERCSMSSGEQVDKDGRRMEGSHDGSAWPSINYDLFDKMPSAYSTVNKLVLVAENELAPELAEKLLLSAYDGLQSKLFPILMFVMELRALIKNSSTSFQTSCRFAEGFKLGEFGLSPAIEIFHRLYSVTLSAARSGYIPDTVRDHIVDGMEPLASSMLVLVSHFRSSTSRSSWDPPGVRDLRTALKLSRVSYFEEANEEDRLEMFHLTLDSPTEALRAALVKHFGSANRATDMVLTNVKTGKHGMDEFFQRFIDPLLDIYPVDVSNSKDMFTLFTVFCKELAHKITNFKKSYRGTRQSTMTDDEEGGPGGDGKRTRAGSAKAADNEGDGEIPRRKTRGSASKDPGTKGDTK</sequence>
<evidence type="ECO:0000313" key="2">
    <source>
        <dbReference type="EMBL" id="EFI28268.1"/>
    </source>
</evidence>
<name>D6RLH4_COPC7</name>
<dbReference type="RefSeq" id="XP_002911762.1">
    <property type="nucleotide sequence ID" value="XM_002911716.1"/>
</dbReference>
<feature type="compositionally biased region" description="Low complexity" evidence="1">
    <location>
        <begin position="83"/>
        <end position="100"/>
    </location>
</feature>
<dbReference type="OMA" id="INICEPR"/>
<feature type="compositionally biased region" description="Polar residues" evidence="1">
    <location>
        <begin position="148"/>
        <end position="158"/>
    </location>
</feature>
<dbReference type="InParanoid" id="D6RLH4"/>
<proteinExistence type="predicted"/>